<gene>
    <name evidence="1" type="ORF">H2O64_05735</name>
</gene>
<dbReference type="SUPFAM" id="SSF101478">
    <property type="entry name" value="ADP-ribosylglycohydrolase"/>
    <property type="match status" value="1"/>
</dbReference>
<dbReference type="EMBL" id="JACGWS010000003">
    <property type="protein sequence ID" value="MBC8754163.1"/>
    <property type="molecule type" value="Genomic_DNA"/>
</dbReference>
<dbReference type="Gene3D" id="1.10.4080.10">
    <property type="entry name" value="ADP-ribosylation/Crystallin J1"/>
    <property type="match status" value="1"/>
</dbReference>
<dbReference type="InterPro" id="IPR005502">
    <property type="entry name" value="Ribosyl_crysJ1"/>
</dbReference>
<dbReference type="InterPro" id="IPR050792">
    <property type="entry name" value="ADP-ribosylglycohydrolase"/>
</dbReference>
<evidence type="ECO:0000313" key="2">
    <source>
        <dbReference type="Proteomes" id="UP000619238"/>
    </source>
</evidence>
<accession>A0ABR7Q6V4</accession>
<dbReference type="Proteomes" id="UP000619238">
    <property type="component" value="Unassembled WGS sequence"/>
</dbReference>
<dbReference type="RefSeq" id="WP_187561214.1">
    <property type="nucleotide sequence ID" value="NZ_JACGWS010000003.1"/>
</dbReference>
<comment type="caution">
    <text evidence="1">The sequence shown here is derived from an EMBL/GenBank/DDBJ whole genome shotgun (WGS) entry which is preliminary data.</text>
</comment>
<organism evidence="1 2">
    <name type="scientific">Kordia aestuariivivens</name>
    <dbReference type="NCBI Taxonomy" id="2759037"/>
    <lineage>
        <taxon>Bacteria</taxon>
        <taxon>Pseudomonadati</taxon>
        <taxon>Bacteroidota</taxon>
        <taxon>Flavobacteriia</taxon>
        <taxon>Flavobacteriales</taxon>
        <taxon>Flavobacteriaceae</taxon>
        <taxon>Kordia</taxon>
    </lineage>
</organism>
<dbReference type="Pfam" id="PF03747">
    <property type="entry name" value="ADP_ribosyl_GH"/>
    <property type="match status" value="1"/>
</dbReference>
<proteinExistence type="predicted"/>
<reference evidence="1 2" key="1">
    <citation type="submission" date="2020-07" db="EMBL/GenBank/DDBJ databases">
        <title>Description of Kordia aestuariivivens sp. nov., isolated from a tidal flat.</title>
        <authorList>
            <person name="Park S."/>
            <person name="Yoon J.-H."/>
        </authorList>
    </citation>
    <scope>NUCLEOTIDE SEQUENCE [LARGE SCALE GENOMIC DNA]</scope>
    <source>
        <strain evidence="1 2">YSTF-M3</strain>
    </source>
</reference>
<sequence length="305" mass="33805">MNTHRLQLAQKSLLGNSIGDAFGESFFGPEDAVYNAIHFREIPQTAWEFTDDTVMAIAIYKSLETFGEINQDVIAKDFAKNYHLDFRRGYGPAMHRTMRAIEEGSHWKEVSNAAFNGMGSMGNGGAMRAGLIGAYFYDDANKVKQQALLSSEITHANEEGCVGAMAVALATAINTKLHLNNQVLDPNEFIKQVASELPDCDTTSKIKKALTVLPNYDIRTVVSILGNGVKMIAQDTVPISIWIAAHHQTDFKEAIWRAVSALGDRDTICAIVGAITIMNTKEENIPVDWKNNVENWQQSEFYKNN</sequence>
<dbReference type="PANTHER" id="PTHR16222:SF12">
    <property type="entry name" value="ADP-RIBOSYLGLYCOHYDROLASE-RELATED"/>
    <property type="match status" value="1"/>
</dbReference>
<evidence type="ECO:0000313" key="1">
    <source>
        <dbReference type="EMBL" id="MBC8754163.1"/>
    </source>
</evidence>
<keyword evidence="2" id="KW-1185">Reference proteome</keyword>
<protein>
    <submittedName>
        <fullName evidence="1">ADP-ribosylglycohydrolase family protein</fullName>
    </submittedName>
</protein>
<dbReference type="InterPro" id="IPR036705">
    <property type="entry name" value="Ribosyl_crysJ1_sf"/>
</dbReference>
<dbReference type="PANTHER" id="PTHR16222">
    <property type="entry name" value="ADP-RIBOSYLGLYCOHYDROLASE"/>
    <property type="match status" value="1"/>
</dbReference>
<name>A0ABR7Q6V4_9FLAO</name>